<proteinExistence type="inferred from homology"/>
<dbReference type="GO" id="GO:0008157">
    <property type="term" value="F:protein phosphatase 1 binding"/>
    <property type="evidence" value="ECO:0007669"/>
    <property type="project" value="TreeGrafter"/>
</dbReference>
<dbReference type="Pfam" id="PF07491">
    <property type="entry name" value="PPI_Ypi1"/>
    <property type="match status" value="1"/>
</dbReference>
<comment type="subcellular location">
    <subcellularLocation>
        <location evidence="2">Nucleus</location>
    </subcellularLocation>
</comment>
<feature type="compositionally biased region" description="Basic residues" evidence="3">
    <location>
        <begin position="153"/>
        <end position="163"/>
    </location>
</feature>
<evidence type="ECO:0000313" key="5">
    <source>
        <dbReference type="Proteomes" id="UP001140074"/>
    </source>
</evidence>
<keyword evidence="5" id="KW-1185">Reference proteome</keyword>
<organism evidence="4 5">
    <name type="scientific">Coemansia aciculifera</name>
    <dbReference type="NCBI Taxonomy" id="417176"/>
    <lineage>
        <taxon>Eukaryota</taxon>
        <taxon>Fungi</taxon>
        <taxon>Fungi incertae sedis</taxon>
        <taxon>Zoopagomycota</taxon>
        <taxon>Kickxellomycotina</taxon>
        <taxon>Kickxellomycetes</taxon>
        <taxon>Kickxellales</taxon>
        <taxon>Kickxellaceae</taxon>
        <taxon>Coemansia</taxon>
    </lineage>
</organism>
<name>A0A9W8IMT7_9FUNG</name>
<comment type="caution">
    <text evidence="4">The sequence shown here is derived from an EMBL/GenBank/DDBJ whole genome shotgun (WGS) entry which is preliminary data.</text>
</comment>
<keyword evidence="2" id="KW-0539">Nucleus</keyword>
<protein>
    <recommendedName>
        <fullName evidence="2">Type 1 phosphatases regulator</fullName>
    </recommendedName>
</protein>
<dbReference type="InterPro" id="IPR011107">
    <property type="entry name" value="PPI_Ypi1"/>
</dbReference>
<accession>A0A9W8IMT7</accession>
<feature type="compositionally biased region" description="Polar residues" evidence="3">
    <location>
        <begin position="8"/>
        <end position="17"/>
    </location>
</feature>
<dbReference type="PANTHER" id="PTHR20835">
    <property type="entry name" value="E3 UBIQUITIN-PROTEIN LIGASE PPP1R11-RELATED"/>
    <property type="match status" value="1"/>
</dbReference>
<dbReference type="PANTHER" id="PTHR20835:SF0">
    <property type="entry name" value="E3 UBIQUITIN-PROTEIN LIGASE PPP1R11"/>
    <property type="match status" value="1"/>
</dbReference>
<dbReference type="Proteomes" id="UP001140074">
    <property type="component" value="Unassembled WGS sequence"/>
</dbReference>
<gene>
    <name evidence="4" type="primary">YPI1</name>
    <name evidence="4" type="ORF">GGH94_001994</name>
</gene>
<dbReference type="GO" id="GO:0004865">
    <property type="term" value="F:protein serine/threonine phosphatase inhibitor activity"/>
    <property type="evidence" value="ECO:0007669"/>
    <property type="project" value="UniProtKB-UniRule"/>
</dbReference>
<sequence length="170" mass="18337">MIERPAGTETTNGSGSNAVARPRLGGLRGSGTSLASHGSRTMVVSGNEEGRTSPATSVSAEGMLRLRGESSRHASASAEEQQPSQPEPGSHVQWAEDTVDNENMNRKKSKVCCIFRRQRQFDESDSDESCGSSNSSSNDDDNDSPNEYERMPKAHSKKHKHRCQAGNTSV</sequence>
<dbReference type="GO" id="GO:0005634">
    <property type="term" value="C:nucleus"/>
    <property type="evidence" value="ECO:0007669"/>
    <property type="project" value="UniProtKB-SubCell"/>
</dbReference>
<evidence type="ECO:0000313" key="4">
    <source>
        <dbReference type="EMBL" id="KAJ2865784.1"/>
    </source>
</evidence>
<reference evidence="4" key="1">
    <citation type="submission" date="2022-07" db="EMBL/GenBank/DDBJ databases">
        <title>Phylogenomic reconstructions and comparative analyses of Kickxellomycotina fungi.</title>
        <authorList>
            <person name="Reynolds N.K."/>
            <person name="Stajich J.E."/>
            <person name="Barry K."/>
            <person name="Grigoriev I.V."/>
            <person name="Crous P."/>
            <person name="Smith M.E."/>
        </authorList>
    </citation>
    <scope>NUCLEOTIDE SEQUENCE</scope>
    <source>
        <strain evidence="4">RSA 476</strain>
    </source>
</reference>
<dbReference type="EMBL" id="JANBUY010000052">
    <property type="protein sequence ID" value="KAJ2865784.1"/>
    <property type="molecule type" value="Genomic_DNA"/>
</dbReference>
<feature type="region of interest" description="Disordered" evidence="3">
    <location>
        <begin position="1"/>
        <end position="170"/>
    </location>
</feature>
<evidence type="ECO:0000256" key="1">
    <source>
        <dbReference type="ARBA" id="ARBA00005605"/>
    </source>
</evidence>
<evidence type="ECO:0000256" key="3">
    <source>
        <dbReference type="SAM" id="MobiDB-lite"/>
    </source>
</evidence>
<dbReference type="AlphaFoldDB" id="A0A9W8IMT7"/>
<comment type="function">
    <text evidence="2">Regulator of type 1 phosphatases which maintains protein phosphatase activity under strict control.</text>
</comment>
<comment type="similarity">
    <text evidence="1 2">Belongs to the YPI1 family.</text>
</comment>
<evidence type="ECO:0000256" key="2">
    <source>
        <dbReference type="RuleBase" id="RU367162"/>
    </source>
</evidence>
<feature type="compositionally biased region" description="Low complexity" evidence="3">
    <location>
        <begin position="21"/>
        <end position="36"/>
    </location>
</feature>